<dbReference type="Proteomes" id="UP001222275">
    <property type="component" value="Chromosome"/>
</dbReference>
<dbReference type="RefSeq" id="WP_275595683.1">
    <property type="nucleotide sequence ID" value="NZ_CP102381.1"/>
</dbReference>
<keyword evidence="2" id="KW-0698">rRNA processing</keyword>
<dbReference type="EMBL" id="CP102381">
    <property type="protein sequence ID" value="WEJ63427.1"/>
    <property type="molecule type" value="Genomic_DNA"/>
</dbReference>
<evidence type="ECO:0000256" key="15">
    <source>
        <dbReference type="ARBA" id="ARBA00043143"/>
    </source>
</evidence>
<evidence type="ECO:0000256" key="3">
    <source>
        <dbReference type="ARBA" id="ARBA00022694"/>
    </source>
</evidence>
<reference evidence="17 18" key="1">
    <citation type="submission" date="2022-06" db="EMBL/GenBank/DDBJ databases">
        <title>Thiomicrohabdus sp. nov, an obligately chemolithoautotrophic, sulfur-oxidizing bacterium isolated from beach of Guanyin Mountain. Amoy.</title>
        <authorList>
            <person name="Zhu H."/>
        </authorList>
    </citation>
    <scope>NUCLEOTIDE SEQUENCE [LARGE SCALE GENOMIC DNA]</scope>
    <source>
        <strain evidence="17 18">XGS-01</strain>
    </source>
</reference>
<proteinExistence type="inferred from homology"/>
<evidence type="ECO:0000256" key="5">
    <source>
        <dbReference type="ARBA" id="ARBA00036184"/>
    </source>
</evidence>
<comment type="catalytic activity">
    <reaction evidence="5">
        <text>uridine(32) in tRNA = pseudouridine(32) in tRNA</text>
        <dbReference type="Rhea" id="RHEA:42544"/>
        <dbReference type="Rhea" id="RHEA-COMP:10107"/>
        <dbReference type="Rhea" id="RHEA-COMP:10108"/>
        <dbReference type="ChEBI" id="CHEBI:65314"/>
        <dbReference type="ChEBI" id="CHEBI:65315"/>
        <dbReference type="EC" id="5.4.99.28"/>
    </reaction>
</comment>
<evidence type="ECO:0000256" key="10">
    <source>
        <dbReference type="ARBA" id="ARBA00039988"/>
    </source>
</evidence>
<dbReference type="InterPro" id="IPR050188">
    <property type="entry name" value="RluA_PseudoU_synthase"/>
</dbReference>
<dbReference type="CDD" id="cd02869">
    <property type="entry name" value="PseudoU_synth_RluA_like"/>
    <property type="match status" value="1"/>
</dbReference>
<keyword evidence="3" id="KW-0819">tRNA processing</keyword>
<evidence type="ECO:0000259" key="16">
    <source>
        <dbReference type="Pfam" id="PF00849"/>
    </source>
</evidence>
<evidence type="ECO:0000256" key="4">
    <source>
        <dbReference type="ARBA" id="ARBA00023235"/>
    </source>
</evidence>
<dbReference type="EC" id="5.4.99.28" evidence="8"/>
<dbReference type="EC" id="5.4.99.29" evidence="9"/>
<evidence type="ECO:0000256" key="14">
    <source>
        <dbReference type="ARBA" id="ARBA00042883"/>
    </source>
</evidence>
<evidence type="ECO:0000256" key="11">
    <source>
        <dbReference type="ARBA" id="ARBA00041266"/>
    </source>
</evidence>
<dbReference type="InterPro" id="IPR006224">
    <property type="entry name" value="PsdUridine_synth_RluA-like_CS"/>
</dbReference>
<comment type="function">
    <text evidence="7">Dual specificity enzyme that catalyzes the synthesis of pseudouridine from uracil-746 in 23S ribosomal RNA and from uracil-32 in the anticodon stem and loop of transfer RNAs.</text>
</comment>
<sequence>MHSLPSTQFQFDTSWIIYSDDHLIVANKPSGLLSVPGRGADKQECLLSHLLINFPDAKIVHRLDMDTSGLMVVARSAEVHRHLSRQFQERQTQKTYHAICSGHLNTPSGYTNLPMRCDWDRRPLQMIDFKQGKGAQTFWKVLQQNPESFLVELTPITGRSHQLRLHMKSLGHPILGDNLYADPYSLQLSNRLLLHAKTLSFTHPITEELLSFDCSANF</sequence>
<dbReference type="InterPro" id="IPR006145">
    <property type="entry name" value="PsdUridine_synth_RsuA/RluA"/>
</dbReference>
<organism evidence="17 18">
    <name type="scientific">Thiomicrorhabdus lithotrophica</name>
    <dbReference type="NCBI Taxonomy" id="2949997"/>
    <lineage>
        <taxon>Bacteria</taxon>
        <taxon>Pseudomonadati</taxon>
        <taxon>Pseudomonadota</taxon>
        <taxon>Gammaproteobacteria</taxon>
        <taxon>Thiotrichales</taxon>
        <taxon>Piscirickettsiaceae</taxon>
        <taxon>Thiomicrorhabdus</taxon>
    </lineage>
</organism>
<comment type="similarity">
    <text evidence="1">Belongs to the pseudouridine synthase RluA family.</text>
</comment>
<accession>A0ABY8CF53</accession>
<evidence type="ECO:0000256" key="9">
    <source>
        <dbReference type="ARBA" id="ARBA00038945"/>
    </source>
</evidence>
<name>A0ABY8CF53_9GAMM</name>
<gene>
    <name evidence="17" type="ORF">NR989_04015</name>
</gene>
<dbReference type="Gene3D" id="3.30.2350.10">
    <property type="entry name" value="Pseudouridine synthase"/>
    <property type="match status" value="1"/>
</dbReference>
<dbReference type="SUPFAM" id="SSF55120">
    <property type="entry name" value="Pseudouridine synthase"/>
    <property type="match status" value="1"/>
</dbReference>
<evidence type="ECO:0000313" key="18">
    <source>
        <dbReference type="Proteomes" id="UP001222275"/>
    </source>
</evidence>
<evidence type="ECO:0000256" key="2">
    <source>
        <dbReference type="ARBA" id="ARBA00022552"/>
    </source>
</evidence>
<comment type="catalytic activity">
    <reaction evidence="6">
        <text>uridine(746) in 23S rRNA = pseudouridine(746) in 23S rRNA</text>
        <dbReference type="Rhea" id="RHEA:42548"/>
        <dbReference type="Rhea" id="RHEA-COMP:10109"/>
        <dbReference type="Rhea" id="RHEA-COMP:10110"/>
        <dbReference type="ChEBI" id="CHEBI:65314"/>
        <dbReference type="ChEBI" id="CHEBI:65315"/>
        <dbReference type="EC" id="5.4.99.29"/>
    </reaction>
</comment>
<dbReference type="InterPro" id="IPR020103">
    <property type="entry name" value="PsdUridine_synth_cat_dom_sf"/>
</dbReference>
<protein>
    <recommendedName>
        <fullName evidence="10">Dual-specificity RNA pseudouridine synthase RluA</fullName>
        <ecNumber evidence="8">5.4.99.28</ecNumber>
        <ecNumber evidence="9">5.4.99.29</ecNumber>
    </recommendedName>
    <alternativeName>
        <fullName evidence="11">23S rRNA pseudouridine(746) synthase</fullName>
    </alternativeName>
    <alternativeName>
        <fullName evidence="14">Ribosomal large subunit pseudouridine synthase A</fullName>
    </alternativeName>
    <alternativeName>
        <fullName evidence="13">rRNA pseudouridylate synthase A</fullName>
    </alternativeName>
    <alternativeName>
        <fullName evidence="15">rRNA-uridine isomerase A</fullName>
    </alternativeName>
    <alternativeName>
        <fullName evidence="12">tRNA pseudouridine(32) synthase</fullName>
    </alternativeName>
</protein>
<evidence type="ECO:0000256" key="8">
    <source>
        <dbReference type="ARBA" id="ARBA00038944"/>
    </source>
</evidence>
<evidence type="ECO:0000256" key="13">
    <source>
        <dbReference type="ARBA" id="ARBA00042844"/>
    </source>
</evidence>
<evidence type="ECO:0000313" key="17">
    <source>
        <dbReference type="EMBL" id="WEJ63427.1"/>
    </source>
</evidence>
<dbReference type="PROSITE" id="PS01129">
    <property type="entry name" value="PSI_RLU"/>
    <property type="match status" value="1"/>
</dbReference>
<keyword evidence="4" id="KW-0413">Isomerase</keyword>
<keyword evidence="18" id="KW-1185">Reference proteome</keyword>
<evidence type="ECO:0000256" key="7">
    <source>
        <dbReference type="ARBA" id="ARBA00037305"/>
    </source>
</evidence>
<dbReference type="Pfam" id="PF00849">
    <property type="entry name" value="PseudoU_synth_2"/>
    <property type="match status" value="1"/>
</dbReference>
<dbReference type="PANTHER" id="PTHR21600">
    <property type="entry name" value="MITOCHONDRIAL RNA PSEUDOURIDINE SYNTHASE"/>
    <property type="match status" value="1"/>
</dbReference>
<evidence type="ECO:0000256" key="6">
    <source>
        <dbReference type="ARBA" id="ARBA00036916"/>
    </source>
</evidence>
<dbReference type="PANTHER" id="PTHR21600:SF91">
    <property type="entry name" value="DUAL-SPECIFICITY RNA PSEUDOURIDINE SYNTHASE RLUA"/>
    <property type="match status" value="1"/>
</dbReference>
<feature type="domain" description="Pseudouridine synthase RsuA/RluA-like" evidence="16">
    <location>
        <begin position="22"/>
        <end position="168"/>
    </location>
</feature>
<evidence type="ECO:0000256" key="1">
    <source>
        <dbReference type="ARBA" id="ARBA00010876"/>
    </source>
</evidence>
<evidence type="ECO:0000256" key="12">
    <source>
        <dbReference type="ARBA" id="ARBA00042372"/>
    </source>
</evidence>